<keyword evidence="9" id="KW-1185">Reference proteome</keyword>
<dbReference type="GeneID" id="69040855"/>
<feature type="transmembrane region" description="Helical" evidence="7">
    <location>
        <begin position="494"/>
        <end position="514"/>
    </location>
</feature>
<dbReference type="GO" id="GO:0000329">
    <property type="term" value="C:fungal-type vacuole membrane"/>
    <property type="evidence" value="ECO:0007669"/>
    <property type="project" value="TreeGrafter"/>
</dbReference>
<feature type="transmembrane region" description="Helical" evidence="7">
    <location>
        <begin position="379"/>
        <end position="401"/>
    </location>
</feature>
<keyword evidence="6 7" id="KW-0472">Membrane</keyword>
<accession>C0NY45</accession>
<proteinExistence type="inferred from homology"/>
<feature type="transmembrane region" description="Helical" evidence="7">
    <location>
        <begin position="448"/>
        <end position="466"/>
    </location>
</feature>
<feature type="transmembrane region" description="Helical" evidence="7">
    <location>
        <begin position="558"/>
        <end position="583"/>
    </location>
</feature>
<evidence type="ECO:0000256" key="4">
    <source>
        <dbReference type="ARBA" id="ARBA00022692"/>
    </source>
</evidence>
<dbReference type="PANTHER" id="PTHR10332">
    <property type="entry name" value="EQUILIBRATIVE NUCLEOSIDE TRANSPORTER"/>
    <property type="match status" value="1"/>
</dbReference>
<dbReference type="HOGENOM" id="CLU_021611_3_0_1"/>
<evidence type="ECO:0000313" key="9">
    <source>
        <dbReference type="Proteomes" id="UP000001631"/>
    </source>
</evidence>
<evidence type="ECO:0000256" key="2">
    <source>
        <dbReference type="ARBA" id="ARBA00007965"/>
    </source>
</evidence>
<dbReference type="PRINTS" id="PR01130">
    <property type="entry name" value="DERENTRNSPRT"/>
</dbReference>
<sequence length="619" mass="69152">MAATRHEKDVHSQIFTWCHTPERTAGKGFIRPQPHFRHMHQHGQSARVPHTHYIPAKGGDGGYFGLRFCLRVCVVNNNACTGACVREKEGGGLPPARLAQARDSPPPDSSFTIELSSISRIQIGISAHPVANVQRCFNNLCPNGRLTAVWVSLRLTMLENRLRSLLNRHRQQSYEQLRNETDAGDISDGVSRRDSGRVHQLEDYSDSPFSWLEYSMFFWMGVNMLWACSSSILPAPIRIQHLDHDQFPILYPIRLLRHQSIKNASYSHRVIFSLILNITICTLLAISAILFRDVSIPIYFAFLLFMVLGASLATGFNQNGMFAYASGFGRTEYTQALMAGQGVAGVLPCIVQIVSVLAVPEQSESVSDRVVQYKSAKSAFAFFLTATLVSVIAFFSFFYLLRRRRKSLSLTLKNATTLGPDDEELESTITAQPKISLPLWILFQKLRWMALAVFLCFTVTMAYPVFTNQIQSVRNSNSTPDGSQHIPRLFQPTIFIPVALLFWNSGDLVGRLIILIPQISLTHRPFLLFLLSIARFIFIPLYMICNVNGRGAWIDSDIFYLVIVQFLFGVSNGYIGGACMTGAAEWVAVEEREAAGGFMGFMLVAGLTSGSFLSFLFAS</sequence>
<dbReference type="InterPro" id="IPR002259">
    <property type="entry name" value="Eqnu_transpt"/>
</dbReference>
<protein>
    <submittedName>
        <fullName evidence="8">Nucleoside transporter</fullName>
    </submittedName>
</protein>
<keyword evidence="3" id="KW-0813">Transport</keyword>
<name>C0NY45_AJECG</name>
<dbReference type="PANTHER" id="PTHR10332:SF88">
    <property type="entry name" value="EQUILIBRATIVE NUCLEOSIDE TRANSPORTER 1, ISOFORM A"/>
    <property type="match status" value="1"/>
</dbReference>
<dbReference type="VEuPathDB" id="FungiDB:I7I50_04211"/>
<feature type="transmembrane region" description="Helical" evidence="7">
    <location>
        <begin position="595"/>
        <end position="618"/>
    </location>
</feature>
<dbReference type="GO" id="GO:0005886">
    <property type="term" value="C:plasma membrane"/>
    <property type="evidence" value="ECO:0007669"/>
    <property type="project" value="TreeGrafter"/>
</dbReference>
<evidence type="ECO:0000256" key="6">
    <source>
        <dbReference type="ARBA" id="ARBA00023136"/>
    </source>
</evidence>
<dbReference type="Proteomes" id="UP000001631">
    <property type="component" value="Unassembled WGS sequence"/>
</dbReference>
<feature type="transmembrane region" description="Helical" evidence="7">
    <location>
        <begin position="270"/>
        <end position="290"/>
    </location>
</feature>
<evidence type="ECO:0000256" key="3">
    <source>
        <dbReference type="ARBA" id="ARBA00022448"/>
    </source>
</evidence>
<keyword evidence="5 7" id="KW-1133">Transmembrane helix</keyword>
<evidence type="ECO:0000256" key="1">
    <source>
        <dbReference type="ARBA" id="ARBA00004141"/>
    </source>
</evidence>
<organism evidence="8 9">
    <name type="scientific">Ajellomyces capsulatus (strain G186AR / H82 / ATCC MYA-2454 / RMSCC 2432)</name>
    <name type="common">Darling's disease fungus</name>
    <name type="synonym">Histoplasma capsulatum</name>
    <dbReference type="NCBI Taxonomy" id="447093"/>
    <lineage>
        <taxon>Eukaryota</taxon>
        <taxon>Fungi</taxon>
        <taxon>Dikarya</taxon>
        <taxon>Ascomycota</taxon>
        <taxon>Pezizomycotina</taxon>
        <taxon>Eurotiomycetes</taxon>
        <taxon>Eurotiomycetidae</taxon>
        <taxon>Onygenales</taxon>
        <taxon>Ajellomycetaceae</taxon>
        <taxon>Histoplasma</taxon>
    </lineage>
</organism>
<dbReference type="STRING" id="447093.C0NY45"/>
<feature type="transmembrane region" description="Helical" evidence="7">
    <location>
        <begin position="526"/>
        <end position="543"/>
    </location>
</feature>
<evidence type="ECO:0000256" key="5">
    <source>
        <dbReference type="ARBA" id="ARBA00022989"/>
    </source>
</evidence>
<feature type="transmembrane region" description="Helical" evidence="7">
    <location>
        <begin position="337"/>
        <end position="359"/>
    </location>
</feature>
<keyword evidence="4 7" id="KW-0812">Transmembrane</keyword>
<dbReference type="Pfam" id="PF01733">
    <property type="entry name" value="Nucleoside_tran"/>
    <property type="match status" value="1"/>
</dbReference>
<dbReference type="RefSeq" id="XP_045284194.1">
    <property type="nucleotide sequence ID" value="XM_045434888.1"/>
</dbReference>
<comment type="similarity">
    <text evidence="2">Belongs to the SLC29A/ENT transporter (TC 2.A.57) family.</text>
</comment>
<reference evidence="8" key="1">
    <citation type="submission" date="2009-02" db="EMBL/GenBank/DDBJ databases">
        <title>The Genome Sequence of Ajellomyces capsulatus strain G186AR.</title>
        <authorList>
            <consortium name="The Broad Institute Genome Sequencing Platform"/>
            <person name="Champion M."/>
            <person name="Cuomo C."/>
            <person name="Ma L.-J."/>
            <person name="Henn M.R."/>
            <person name="Sil A."/>
            <person name="Goldman B."/>
            <person name="Young S.K."/>
            <person name="Kodira C.D."/>
            <person name="Zeng Q."/>
            <person name="Koehrsen M."/>
            <person name="Alvarado L."/>
            <person name="Berlin A."/>
            <person name="Borenstein D."/>
            <person name="Chen Z."/>
            <person name="Engels R."/>
            <person name="Freedman E."/>
            <person name="Gellesch M."/>
            <person name="Goldberg J."/>
            <person name="Griggs A."/>
            <person name="Gujja S."/>
            <person name="Heiman D."/>
            <person name="Hepburn T."/>
            <person name="Howarth C."/>
            <person name="Jen D."/>
            <person name="Larson L."/>
            <person name="Lewis B."/>
            <person name="Mehta T."/>
            <person name="Park D."/>
            <person name="Pearson M."/>
            <person name="Roberts A."/>
            <person name="Saif S."/>
            <person name="Shea T."/>
            <person name="Shenoy N."/>
            <person name="Sisk P."/>
            <person name="Stolte C."/>
            <person name="Sykes S."/>
            <person name="Walk T."/>
            <person name="White J."/>
            <person name="Yandava C."/>
            <person name="Klein B."/>
            <person name="McEwen J.G."/>
            <person name="Puccia R."/>
            <person name="Goldman G.H."/>
            <person name="Felipe M.S."/>
            <person name="Nino-Vega G."/>
            <person name="San-Blas G."/>
            <person name="Taylor J."/>
            <person name="Mendoza L."/>
            <person name="Galagan J."/>
            <person name="Nusbaum C."/>
            <person name="Birren B."/>
        </authorList>
    </citation>
    <scope>NUCLEOTIDE SEQUENCE</scope>
    <source>
        <strain evidence="8">G186AR</strain>
    </source>
</reference>
<comment type="subcellular location">
    <subcellularLocation>
        <location evidence="1">Membrane</location>
        <topology evidence="1">Multi-pass membrane protein</topology>
    </subcellularLocation>
</comment>
<dbReference type="InParanoid" id="C0NY45"/>
<dbReference type="GO" id="GO:0015205">
    <property type="term" value="F:nucleobase transmembrane transporter activity"/>
    <property type="evidence" value="ECO:0007669"/>
    <property type="project" value="TreeGrafter"/>
</dbReference>
<dbReference type="EMBL" id="GG663376">
    <property type="protein sequence ID" value="EEH03713.1"/>
    <property type="molecule type" value="Genomic_DNA"/>
</dbReference>
<evidence type="ECO:0000256" key="7">
    <source>
        <dbReference type="SAM" id="Phobius"/>
    </source>
</evidence>
<feature type="transmembrane region" description="Helical" evidence="7">
    <location>
        <begin position="296"/>
        <end position="316"/>
    </location>
</feature>
<dbReference type="GO" id="GO:0034257">
    <property type="term" value="F:nicotinamide riboside transmembrane transporter activity"/>
    <property type="evidence" value="ECO:0007669"/>
    <property type="project" value="TreeGrafter"/>
</dbReference>
<dbReference type="FunCoup" id="C0NY45">
    <property type="interactions" value="232"/>
</dbReference>
<gene>
    <name evidence="8" type="ORF">HCBG_07839</name>
</gene>
<evidence type="ECO:0000313" key="8">
    <source>
        <dbReference type="EMBL" id="EEH03713.1"/>
    </source>
</evidence>
<dbReference type="AlphaFoldDB" id="C0NY45"/>